<dbReference type="EMBL" id="JANFPI010000010">
    <property type="protein sequence ID" value="MCX8999733.1"/>
    <property type="molecule type" value="Genomic_DNA"/>
</dbReference>
<feature type="domain" description="Lysozyme inhibitor LprI-like N-terminal" evidence="2">
    <location>
        <begin position="23"/>
        <end position="115"/>
    </location>
</feature>
<evidence type="ECO:0000313" key="3">
    <source>
        <dbReference type="EMBL" id="MCX8999733.1"/>
    </source>
</evidence>
<accession>A0AAE3N2P2</accession>
<dbReference type="Gene3D" id="1.20.1270.180">
    <property type="match status" value="1"/>
</dbReference>
<dbReference type="Pfam" id="PF07007">
    <property type="entry name" value="LprI"/>
    <property type="match status" value="1"/>
</dbReference>
<dbReference type="PANTHER" id="PTHR39176:SF1">
    <property type="entry name" value="PERIPLASMIC PROTEIN"/>
    <property type="match status" value="1"/>
</dbReference>
<name>A0AAE3N2P2_9HYPH</name>
<dbReference type="AlphaFoldDB" id="A0AAE3N2P2"/>
<reference evidence="3" key="1">
    <citation type="submission" date="2022-07" db="EMBL/GenBank/DDBJ databases">
        <title>Ectorhizobium quercum gen.nov., sp. nov.</title>
        <authorList>
            <person name="Ma T."/>
            <person name="Li Y."/>
        </authorList>
    </citation>
    <scope>NUCLEOTIDE SEQUENCE</scope>
    <source>
        <strain evidence="3">BDR2-2</strain>
    </source>
</reference>
<evidence type="ECO:0000259" key="2">
    <source>
        <dbReference type="Pfam" id="PF07007"/>
    </source>
</evidence>
<feature type="chain" id="PRO_5042105352" evidence="1">
    <location>
        <begin position="21"/>
        <end position="135"/>
    </location>
</feature>
<organism evidence="3 4">
    <name type="scientific">Ectorhizobium quercum</name>
    <dbReference type="NCBI Taxonomy" id="2965071"/>
    <lineage>
        <taxon>Bacteria</taxon>
        <taxon>Pseudomonadati</taxon>
        <taxon>Pseudomonadota</taxon>
        <taxon>Alphaproteobacteria</taxon>
        <taxon>Hyphomicrobiales</taxon>
        <taxon>Rhizobiaceae</taxon>
        <taxon>Ectorhizobium</taxon>
    </lineage>
</organism>
<keyword evidence="4" id="KW-1185">Reference proteome</keyword>
<dbReference type="Proteomes" id="UP001208771">
    <property type="component" value="Unassembled WGS sequence"/>
</dbReference>
<comment type="caution">
    <text evidence="3">The sequence shown here is derived from an EMBL/GenBank/DDBJ whole genome shotgun (WGS) entry which is preliminary data.</text>
</comment>
<keyword evidence="1" id="KW-0732">Signal</keyword>
<dbReference type="RefSeq" id="WP_306413227.1">
    <property type="nucleotide sequence ID" value="NZ_JANFPI010000010.1"/>
</dbReference>
<evidence type="ECO:0000256" key="1">
    <source>
        <dbReference type="SAM" id="SignalP"/>
    </source>
</evidence>
<protein>
    <submittedName>
        <fullName evidence="3">Lysozyme inhibitor LprI family protein</fullName>
    </submittedName>
</protein>
<gene>
    <name evidence="3" type="ORF">NOF55_21745</name>
</gene>
<evidence type="ECO:0000313" key="4">
    <source>
        <dbReference type="Proteomes" id="UP001208771"/>
    </source>
</evidence>
<dbReference type="InterPro" id="IPR009739">
    <property type="entry name" value="LprI-like_N"/>
</dbReference>
<feature type="signal peptide" evidence="1">
    <location>
        <begin position="1"/>
        <end position="20"/>
    </location>
</feature>
<sequence>MKRILLTTALASFTLSVAHADECMDKAEDQTTMNNCALQAYQASDAELNRLFHEIRKRLGDDPDKRQLLRGAERTWVAFRDAECDFTASAVTGGSAYPMVYDMCLNDLTQQRIRQFQQYLACEEGDMSCPVPSAN</sequence>
<dbReference type="PANTHER" id="PTHR39176">
    <property type="entry name" value="PERIPLASMIC PROTEIN-RELATED"/>
    <property type="match status" value="1"/>
</dbReference>
<proteinExistence type="predicted"/>